<keyword evidence="2 7" id="KW-0001">2Fe-2S</keyword>
<comment type="similarity">
    <text evidence="1">Belongs to the complex I 24 kDa subunit family.</text>
</comment>
<evidence type="ECO:0000256" key="2">
    <source>
        <dbReference type="ARBA" id="ARBA00022714"/>
    </source>
</evidence>
<sequence>MRHAVASHAPGVGAGSDGNADPRGAVLEALRLVQHAEGWVSDYRVADIAALLGMTTAEIDNLATFYSHIFRRRVGKRLIMLCDGASCYLNGADALRDAVQARLGIGFGETTPDGEFTLLNVCCVGGCDRAPAAVTGRDRRLCGPLAPGDLDALLADAE</sequence>
<keyword evidence="4 7" id="KW-0408">Iron</keyword>
<dbReference type="InterPro" id="IPR041921">
    <property type="entry name" value="NuoE_N"/>
</dbReference>
<evidence type="ECO:0000256" key="3">
    <source>
        <dbReference type="ARBA" id="ARBA00022723"/>
    </source>
</evidence>
<dbReference type="Proteomes" id="UP000481327">
    <property type="component" value="Unassembled WGS sequence"/>
</dbReference>
<keyword evidence="5 7" id="KW-0411">Iron-sulfur</keyword>
<dbReference type="EC" id="1.6.5.11" evidence="8"/>
<evidence type="ECO:0000256" key="7">
    <source>
        <dbReference type="PIRSR" id="PIRSR000216-1"/>
    </source>
</evidence>
<accession>A0A7C9LI46</accession>
<dbReference type="InterPro" id="IPR036249">
    <property type="entry name" value="Thioredoxin-like_sf"/>
</dbReference>
<dbReference type="PANTHER" id="PTHR10371:SF3">
    <property type="entry name" value="NADH DEHYDROGENASE [UBIQUINONE] FLAVOPROTEIN 2, MITOCHONDRIAL"/>
    <property type="match status" value="1"/>
</dbReference>
<dbReference type="Gene3D" id="1.10.10.1590">
    <property type="entry name" value="NADH-quinone oxidoreductase subunit E"/>
    <property type="match status" value="1"/>
</dbReference>
<dbReference type="PANTHER" id="PTHR10371">
    <property type="entry name" value="NADH DEHYDROGENASE UBIQUINONE FLAVOPROTEIN 2, MITOCHONDRIAL"/>
    <property type="match status" value="1"/>
</dbReference>
<dbReference type="Gene3D" id="3.40.30.10">
    <property type="entry name" value="Glutaredoxin"/>
    <property type="match status" value="1"/>
</dbReference>
<dbReference type="CDD" id="cd03064">
    <property type="entry name" value="TRX_Fd_NuoE"/>
    <property type="match status" value="1"/>
</dbReference>
<dbReference type="SUPFAM" id="SSF52833">
    <property type="entry name" value="Thioredoxin-like"/>
    <property type="match status" value="1"/>
</dbReference>
<dbReference type="Pfam" id="PF01257">
    <property type="entry name" value="2Fe-2S_thioredx"/>
    <property type="match status" value="1"/>
</dbReference>
<protein>
    <submittedName>
        <fullName evidence="8">NADH-quinone oxidoreductase subunit NuoE</fullName>
        <ecNumber evidence="8">1.6.5.11</ecNumber>
    </submittedName>
</protein>
<dbReference type="EMBL" id="WIOL01000009">
    <property type="protein sequence ID" value="MQT18687.1"/>
    <property type="molecule type" value="Genomic_DNA"/>
</dbReference>
<name>A0A7C9LI46_9SPHN</name>
<dbReference type="InterPro" id="IPR042128">
    <property type="entry name" value="NuoE_dom"/>
</dbReference>
<evidence type="ECO:0000256" key="5">
    <source>
        <dbReference type="ARBA" id="ARBA00023014"/>
    </source>
</evidence>
<evidence type="ECO:0000256" key="4">
    <source>
        <dbReference type="ARBA" id="ARBA00023004"/>
    </source>
</evidence>
<dbReference type="AlphaFoldDB" id="A0A7C9LI46"/>
<keyword evidence="9" id="KW-1185">Reference proteome</keyword>
<comment type="caution">
    <text evidence="8">The sequence shown here is derived from an EMBL/GenBank/DDBJ whole genome shotgun (WGS) entry which is preliminary data.</text>
</comment>
<dbReference type="InterPro" id="IPR002023">
    <property type="entry name" value="NuoE-like"/>
</dbReference>
<feature type="binding site" evidence="7">
    <location>
        <position position="123"/>
    </location>
    <ligand>
        <name>[2Fe-2S] cluster</name>
        <dbReference type="ChEBI" id="CHEBI:190135"/>
    </ligand>
</feature>
<feature type="binding site" evidence="7">
    <location>
        <position position="82"/>
    </location>
    <ligand>
        <name>[2Fe-2S] cluster</name>
        <dbReference type="ChEBI" id="CHEBI:190135"/>
    </ligand>
</feature>
<comment type="cofactor">
    <cofactor evidence="7">
        <name>[2Fe-2S] cluster</name>
        <dbReference type="ChEBI" id="CHEBI:190135"/>
    </cofactor>
    <text evidence="7">Binds 1 [2Fe-2S] cluster.</text>
</comment>
<keyword evidence="3 7" id="KW-0479">Metal-binding</keyword>
<proteinExistence type="inferred from homology"/>
<keyword evidence="8" id="KW-0560">Oxidoreductase</keyword>
<gene>
    <name evidence="8" type="primary">nuoE</name>
    <name evidence="8" type="ORF">F3168_15655</name>
</gene>
<evidence type="ECO:0000313" key="8">
    <source>
        <dbReference type="EMBL" id="MQT18687.1"/>
    </source>
</evidence>
<dbReference type="NCBIfam" id="NF005722">
    <property type="entry name" value="PRK07539.1-2"/>
    <property type="match status" value="1"/>
</dbReference>
<evidence type="ECO:0000256" key="6">
    <source>
        <dbReference type="ARBA" id="ARBA00034078"/>
    </source>
</evidence>
<feature type="binding site" evidence="7">
    <location>
        <position position="127"/>
    </location>
    <ligand>
        <name>[2Fe-2S] cluster</name>
        <dbReference type="ChEBI" id="CHEBI:190135"/>
    </ligand>
</feature>
<evidence type="ECO:0000256" key="1">
    <source>
        <dbReference type="ARBA" id="ARBA00010643"/>
    </source>
</evidence>
<reference evidence="8 9" key="1">
    <citation type="submission" date="2019-09" db="EMBL/GenBank/DDBJ databases">
        <title>Polymorphobacter sp. isolated from a lake in China.</title>
        <authorList>
            <person name="Liu Z."/>
        </authorList>
    </citation>
    <scope>NUCLEOTIDE SEQUENCE [LARGE SCALE GENOMIC DNA]</scope>
    <source>
        <strain evidence="8 9">D40P</strain>
    </source>
</reference>
<dbReference type="GO" id="GO:0051537">
    <property type="term" value="F:2 iron, 2 sulfur cluster binding"/>
    <property type="evidence" value="ECO:0007669"/>
    <property type="project" value="UniProtKB-KW"/>
</dbReference>
<dbReference type="GO" id="GO:0046872">
    <property type="term" value="F:metal ion binding"/>
    <property type="evidence" value="ECO:0007669"/>
    <property type="project" value="UniProtKB-KW"/>
</dbReference>
<organism evidence="8 9">
    <name type="scientific">Sandarakinorhabdus fusca</name>
    <dbReference type="NCBI Taxonomy" id="1439888"/>
    <lineage>
        <taxon>Bacteria</taxon>
        <taxon>Pseudomonadati</taxon>
        <taxon>Pseudomonadota</taxon>
        <taxon>Alphaproteobacteria</taxon>
        <taxon>Sphingomonadales</taxon>
        <taxon>Sphingosinicellaceae</taxon>
        <taxon>Sandarakinorhabdus</taxon>
    </lineage>
</organism>
<dbReference type="PIRSF" id="PIRSF000216">
    <property type="entry name" value="NADH_DH_24kDa"/>
    <property type="match status" value="1"/>
</dbReference>
<feature type="binding site" evidence="7">
    <location>
        <position position="87"/>
    </location>
    <ligand>
        <name>[2Fe-2S] cluster</name>
        <dbReference type="ChEBI" id="CHEBI:190135"/>
    </ligand>
</feature>
<evidence type="ECO:0000313" key="9">
    <source>
        <dbReference type="Proteomes" id="UP000481327"/>
    </source>
</evidence>
<dbReference type="GO" id="GO:0003954">
    <property type="term" value="F:NADH dehydrogenase activity"/>
    <property type="evidence" value="ECO:0007669"/>
    <property type="project" value="TreeGrafter"/>
</dbReference>
<comment type="cofactor">
    <cofactor evidence="6">
        <name>[2Fe-2S] cluster</name>
        <dbReference type="ChEBI" id="CHEBI:190135"/>
    </cofactor>
</comment>